<evidence type="ECO:0000256" key="1">
    <source>
        <dbReference type="SAM" id="MobiDB-lite"/>
    </source>
</evidence>
<dbReference type="InterPro" id="IPR007481">
    <property type="entry name" value="SspB"/>
</dbReference>
<feature type="compositionally biased region" description="Low complexity" evidence="1">
    <location>
        <begin position="154"/>
        <end position="169"/>
    </location>
</feature>
<evidence type="ECO:0000313" key="3">
    <source>
        <dbReference type="Proteomes" id="UP000272888"/>
    </source>
</evidence>
<protein>
    <submittedName>
        <fullName evidence="2">Stringent starvation protein B</fullName>
    </submittedName>
</protein>
<dbReference type="SUPFAM" id="SSF101738">
    <property type="entry name" value="SspB-like"/>
    <property type="match status" value="1"/>
</dbReference>
<comment type="caution">
    <text evidence="2">The sequence shown here is derived from an EMBL/GenBank/DDBJ whole genome shotgun (WGS) entry which is preliminary data.</text>
</comment>
<dbReference type="AlphaFoldDB" id="A0A3A8PMZ9"/>
<dbReference type="Gene3D" id="2.30.30.220">
    <property type="entry name" value="SspB-like"/>
    <property type="match status" value="1"/>
</dbReference>
<dbReference type="RefSeq" id="WP_120645619.1">
    <property type="nucleotide sequence ID" value="NZ_RAWB01000272.1"/>
</dbReference>
<dbReference type="Proteomes" id="UP000272888">
    <property type="component" value="Unassembled WGS sequence"/>
</dbReference>
<reference evidence="3" key="1">
    <citation type="submission" date="2018-09" db="EMBL/GenBank/DDBJ databases">
        <authorList>
            <person name="Livingstone P.G."/>
            <person name="Whitworth D.E."/>
        </authorList>
    </citation>
    <scope>NUCLEOTIDE SEQUENCE [LARGE SCALE GENOMIC DNA]</scope>
    <source>
        <strain evidence="3">CA051B</strain>
    </source>
</reference>
<dbReference type="InterPro" id="IPR036760">
    <property type="entry name" value="SspB-like_sf"/>
</dbReference>
<dbReference type="EMBL" id="RAWB01000272">
    <property type="protein sequence ID" value="RKH55045.1"/>
    <property type="molecule type" value="Genomic_DNA"/>
</dbReference>
<gene>
    <name evidence="2" type="ORF">D7V93_23980</name>
</gene>
<dbReference type="Pfam" id="PF04386">
    <property type="entry name" value="SspB"/>
    <property type="match status" value="1"/>
</dbReference>
<evidence type="ECO:0000313" key="2">
    <source>
        <dbReference type="EMBL" id="RKH55045.1"/>
    </source>
</evidence>
<feature type="region of interest" description="Disordered" evidence="1">
    <location>
        <begin position="109"/>
        <end position="189"/>
    </location>
</feature>
<organism evidence="2 3">
    <name type="scientific">Corallococcus llansteffanensis</name>
    <dbReference type="NCBI Taxonomy" id="2316731"/>
    <lineage>
        <taxon>Bacteria</taxon>
        <taxon>Pseudomonadati</taxon>
        <taxon>Myxococcota</taxon>
        <taxon>Myxococcia</taxon>
        <taxon>Myxococcales</taxon>
        <taxon>Cystobacterineae</taxon>
        <taxon>Myxococcaceae</taxon>
        <taxon>Corallococcus</taxon>
    </lineage>
</organism>
<proteinExistence type="predicted"/>
<feature type="compositionally biased region" description="Low complexity" evidence="1">
    <location>
        <begin position="109"/>
        <end position="119"/>
    </location>
</feature>
<feature type="compositionally biased region" description="Basic and acidic residues" evidence="1">
    <location>
        <begin position="133"/>
        <end position="149"/>
    </location>
</feature>
<accession>A0A3A8PMZ9</accession>
<name>A0A3A8PMZ9_9BACT</name>
<sequence length="189" mass="20728">MDKKVSDKKERLLAALDQGMVMIHLDARRPGVLVPASLRGEAHLRLNLSYRFEPPDLTVGEWGVRSTLSFSGSRFTVAVPWSALFAIASHVTKEFWMYPEEMPPELLQQPPVASASVSRPPQPAPVPVPVAAERPRAFLREVQSEHSDEPETQARPAEVPSPAAAESGPGSPPEEPQPPRRGGHLRLVK</sequence>
<keyword evidence="3" id="KW-1185">Reference proteome</keyword>